<evidence type="ECO:0000256" key="1">
    <source>
        <dbReference type="ARBA" id="ARBA00002190"/>
    </source>
</evidence>
<dbReference type="GO" id="GO:0015074">
    <property type="term" value="P:DNA integration"/>
    <property type="evidence" value="ECO:0007669"/>
    <property type="project" value="InterPro"/>
</dbReference>
<dbReference type="PANTHER" id="PTHR10948:SF23">
    <property type="entry name" value="TRANSPOSASE INSI FOR INSERTION SEQUENCE ELEMENT IS30A-RELATED"/>
    <property type="match status" value="1"/>
</dbReference>
<dbReference type="InterPro" id="IPR053392">
    <property type="entry name" value="Transposase_IS30-like"/>
</dbReference>
<dbReference type="PANTHER" id="PTHR10948">
    <property type="entry name" value="TRANSPOSASE"/>
    <property type="match status" value="1"/>
</dbReference>
<keyword evidence="4" id="KW-0238">DNA-binding</keyword>
<dbReference type="InterPro" id="IPR025246">
    <property type="entry name" value="IS30-like_HTH"/>
</dbReference>
<dbReference type="GO" id="GO:0003677">
    <property type="term" value="F:DNA binding"/>
    <property type="evidence" value="ECO:0007669"/>
    <property type="project" value="UniProtKB-KW"/>
</dbReference>
<evidence type="ECO:0000256" key="5">
    <source>
        <dbReference type="ARBA" id="ARBA00023172"/>
    </source>
</evidence>
<evidence type="ECO:0000256" key="3">
    <source>
        <dbReference type="ARBA" id="ARBA00022578"/>
    </source>
</evidence>
<organism evidence="7 8">
    <name type="scientific">Nitrincola iocasae</name>
    <dbReference type="NCBI Taxonomy" id="2614693"/>
    <lineage>
        <taxon>Bacteria</taxon>
        <taxon>Pseudomonadati</taxon>
        <taxon>Pseudomonadota</taxon>
        <taxon>Gammaproteobacteria</taxon>
        <taxon>Oceanospirillales</taxon>
        <taxon>Oceanospirillaceae</taxon>
        <taxon>Nitrincola</taxon>
    </lineage>
</organism>
<dbReference type="AlphaFoldDB" id="A0A5J6LBI1"/>
<dbReference type="Pfam" id="PF13936">
    <property type="entry name" value="HTH_38"/>
    <property type="match status" value="1"/>
</dbReference>
<comment type="similarity">
    <text evidence="2">Belongs to the transposase IS30 family.</text>
</comment>
<evidence type="ECO:0000313" key="8">
    <source>
        <dbReference type="Proteomes" id="UP000325606"/>
    </source>
</evidence>
<keyword evidence="5" id="KW-0233">DNA recombination</keyword>
<dbReference type="InterPro" id="IPR013324">
    <property type="entry name" value="RNA_pol_sigma_r3/r4-like"/>
</dbReference>
<dbReference type="InterPro" id="IPR001598">
    <property type="entry name" value="Transposase_IS30_CS"/>
</dbReference>
<dbReference type="KEGG" id="nik:F5I99_05220"/>
<keyword evidence="8" id="KW-1185">Reference proteome</keyword>
<reference evidence="7 8" key="1">
    <citation type="submission" date="2019-09" db="EMBL/GenBank/DDBJ databases">
        <title>Nitrincola iocasae sp. nov., a bacterium isolated from the sediment collected at a cold seep field in South China Sea.</title>
        <authorList>
            <person name="Zhang H."/>
            <person name="Wang H."/>
            <person name="Li C."/>
        </authorList>
    </citation>
    <scope>NUCLEOTIDE SEQUENCE [LARGE SCALE GENOMIC DNA]</scope>
    <source>
        <strain evidence="7 8">KXZD1103</strain>
    </source>
</reference>
<evidence type="ECO:0000256" key="4">
    <source>
        <dbReference type="ARBA" id="ARBA00023125"/>
    </source>
</evidence>
<sequence>MSYRQLTEGQRYQISSFLSQDFSQREIARKLNIAPSTVNRELRRNRDEAGQYDPDRAQQYSLFRRLKPKAKRICENTKNAVDFMLELDWSPEQISAICIRIGYTVSHEWIYSYVLADFNEGGTLFTHLRHRLKRYKKRLHKQRGRILGRRSIHDRPRIIDDRGRYGDWEIDTVIGKQGTGAIVTILERKSRFYLVRKVTSKRADAVAAATIDMLQPFKALVHSITADNGLEFADHKRIARELDTDVYFADPYASYQRGANENANGLLRQYIPKGTDLRTVTQALIAKVQVRLNLRPRKILGFIQPDVIFKEQLRQNMSGCCS</sequence>
<dbReference type="Pfam" id="PF00665">
    <property type="entry name" value="rve"/>
    <property type="match status" value="1"/>
</dbReference>
<dbReference type="InterPro" id="IPR051917">
    <property type="entry name" value="Transposase-Integrase"/>
</dbReference>
<dbReference type="InterPro" id="IPR012337">
    <property type="entry name" value="RNaseH-like_sf"/>
</dbReference>
<dbReference type="PROSITE" id="PS01043">
    <property type="entry name" value="TRANSPOSASE_IS30"/>
    <property type="match status" value="1"/>
</dbReference>
<dbReference type="EMBL" id="CP044222">
    <property type="protein sequence ID" value="QEW05937.1"/>
    <property type="molecule type" value="Genomic_DNA"/>
</dbReference>
<name>A0A5J6LBI1_9GAMM</name>
<dbReference type="PROSITE" id="PS50994">
    <property type="entry name" value="INTEGRASE"/>
    <property type="match status" value="1"/>
</dbReference>
<evidence type="ECO:0000256" key="2">
    <source>
        <dbReference type="ARBA" id="ARBA00006363"/>
    </source>
</evidence>
<dbReference type="InterPro" id="IPR001584">
    <property type="entry name" value="Integrase_cat-core"/>
</dbReference>
<dbReference type="GO" id="GO:0004803">
    <property type="term" value="F:transposase activity"/>
    <property type="evidence" value="ECO:0007669"/>
    <property type="project" value="InterPro"/>
</dbReference>
<keyword evidence="3" id="KW-0815">Transposition</keyword>
<dbReference type="NCBIfam" id="NF033563">
    <property type="entry name" value="transpos_IS30"/>
    <property type="match status" value="1"/>
</dbReference>
<dbReference type="RefSeq" id="WP_151053975.1">
    <property type="nucleotide sequence ID" value="NZ_CP044222.1"/>
</dbReference>
<evidence type="ECO:0000313" key="7">
    <source>
        <dbReference type="EMBL" id="QEW05937.1"/>
    </source>
</evidence>
<dbReference type="InterPro" id="IPR036397">
    <property type="entry name" value="RNaseH_sf"/>
</dbReference>
<dbReference type="SUPFAM" id="SSF88659">
    <property type="entry name" value="Sigma3 and sigma4 domains of RNA polymerase sigma factors"/>
    <property type="match status" value="1"/>
</dbReference>
<proteinExistence type="inferred from homology"/>
<gene>
    <name evidence="7" type="ORF">F5I99_05220</name>
</gene>
<comment type="function">
    <text evidence="1">Required for the transposition of the insertion element.</text>
</comment>
<accession>A0A5J6LBI1</accession>
<dbReference type="GO" id="GO:0006313">
    <property type="term" value="P:DNA transposition"/>
    <property type="evidence" value="ECO:0007669"/>
    <property type="project" value="InterPro"/>
</dbReference>
<protein>
    <submittedName>
        <fullName evidence="7">IS30 family transposase</fullName>
    </submittedName>
</protein>
<dbReference type="GO" id="GO:0005829">
    <property type="term" value="C:cytosol"/>
    <property type="evidence" value="ECO:0007669"/>
    <property type="project" value="TreeGrafter"/>
</dbReference>
<dbReference type="Proteomes" id="UP000325606">
    <property type="component" value="Chromosome"/>
</dbReference>
<feature type="domain" description="Integrase catalytic" evidence="6">
    <location>
        <begin position="152"/>
        <end position="313"/>
    </location>
</feature>
<dbReference type="Gene3D" id="3.30.420.10">
    <property type="entry name" value="Ribonuclease H-like superfamily/Ribonuclease H"/>
    <property type="match status" value="1"/>
</dbReference>
<dbReference type="SUPFAM" id="SSF53098">
    <property type="entry name" value="Ribonuclease H-like"/>
    <property type="match status" value="1"/>
</dbReference>
<evidence type="ECO:0000259" key="6">
    <source>
        <dbReference type="PROSITE" id="PS50994"/>
    </source>
</evidence>